<keyword evidence="2 3" id="KW-0808">Transferase</keyword>
<name>A0ABS8K6B7_9BURK</name>
<accession>A0ABS8K6B7</accession>
<dbReference type="PANTHER" id="PTHR31306">
    <property type="entry name" value="ALPHA-1,6-MANNOSYLTRANSFERASE MNN11-RELATED"/>
    <property type="match status" value="1"/>
</dbReference>
<protein>
    <submittedName>
        <fullName evidence="3">Galactosyl transferase GMA12/MNN10 domain protein</fullName>
    </submittedName>
</protein>
<keyword evidence="1" id="KW-0328">Glycosyltransferase</keyword>
<gene>
    <name evidence="3" type="ORF">LJ656_34725</name>
</gene>
<dbReference type="PANTHER" id="PTHR31306:SF4">
    <property type="entry name" value="ALPHA-1,2-GALACTOSYLTRANSFERASE"/>
    <property type="match status" value="1"/>
</dbReference>
<evidence type="ECO:0000256" key="2">
    <source>
        <dbReference type="ARBA" id="ARBA00022679"/>
    </source>
</evidence>
<evidence type="ECO:0000313" key="3">
    <source>
        <dbReference type="EMBL" id="MCC8397690.1"/>
    </source>
</evidence>
<dbReference type="InterPro" id="IPR029044">
    <property type="entry name" value="Nucleotide-diphossugar_trans"/>
</dbReference>
<dbReference type="InterPro" id="IPR008630">
    <property type="entry name" value="Glyco_trans_34"/>
</dbReference>
<dbReference type="Pfam" id="PF05637">
    <property type="entry name" value="Glyco_transf_34"/>
    <property type="match status" value="1"/>
</dbReference>
<organism evidence="3 4">
    <name type="scientific">Paraburkholderia sejongensis</name>
    <dbReference type="NCBI Taxonomy" id="2886946"/>
    <lineage>
        <taxon>Bacteria</taxon>
        <taxon>Pseudomonadati</taxon>
        <taxon>Pseudomonadota</taxon>
        <taxon>Betaproteobacteria</taxon>
        <taxon>Burkholderiales</taxon>
        <taxon>Burkholderiaceae</taxon>
        <taxon>Paraburkholderia</taxon>
    </lineage>
</organism>
<dbReference type="RefSeq" id="WP_230513941.1">
    <property type="nucleotide sequence ID" value="NZ_JAJITD010000043.1"/>
</dbReference>
<evidence type="ECO:0000313" key="4">
    <source>
        <dbReference type="Proteomes" id="UP001431019"/>
    </source>
</evidence>
<evidence type="ECO:0000256" key="1">
    <source>
        <dbReference type="ARBA" id="ARBA00022676"/>
    </source>
</evidence>
<dbReference type="GO" id="GO:0016740">
    <property type="term" value="F:transferase activity"/>
    <property type="evidence" value="ECO:0007669"/>
    <property type="project" value="UniProtKB-KW"/>
</dbReference>
<comment type="caution">
    <text evidence="3">The sequence shown here is derived from an EMBL/GenBank/DDBJ whole genome shotgun (WGS) entry which is preliminary data.</text>
</comment>
<dbReference type="Gene3D" id="3.90.550.10">
    <property type="entry name" value="Spore Coat Polysaccharide Biosynthesis Protein SpsA, Chain A"/>
    <property type="match status" value="1"/>
</dbReference>
<dbReference type="Proteomes" id="UP001431019">
    <property type="component" value="Unassembled WGS sequence"/>
</dbReference>
<dbReference type="EMBL" id="JAJITD010000043">
    <property type="protein sequence ID" value="MCC8397690.1"/>
    <property type="molecule type" value="Genomic_DNA"/>
</dbReference>
<sequence length="443" mass="50979">MIVLSHFYREAPASLVNHRCYATSHGYRHEWIDASAMTDRLQLRCLYRYEVLLGTLRRAADDELVLLLSEDAAIVEPVALDTLMQGRDWLLVTIGTHPLPQVDVQVWRNTPAVRERVLQLVKRCRLGGVALEAEAELFAGFDTHHYMRMIDGVCPVMQAGFNFDPAWSRHPTFAVSIDDATDDPRGKGVCPRFRNVLVEQINWHQRTRAPLFSRCAPRICDGAGRSTYNPGRPIALMTLYTPNIRVYAGIAERNFRRYCELHGYTLYVHREIPREVGLDASGNWFKPWLLHGYMEHHDWVVWLDADVLIGNMQQRLEPLMKGRDLLLAHDVGQWAFNSGVMAFRRTARNERMLHELMADIGRLHDTSSVYASDGDQLYFIRALERSGQLDVAALLDLVALNTPWQFRRADSFIVHYYGMWTEMRALMMAHDEGCEFPGQPIER</sequence>
<proteinExistence type="predicted"/>
<dbReference type="SUPFAM" id="SSF53448">
    <property type="entry name" value="Nucleotide-diphospho-sugar transferases"/>
    <property type="match status" value="1"/>
</dbReference>
<reference evidence="3 4" key="1">
    <citation type="submission" date="2021-11" db="EMBL/GenBank/DDBJ databases">
        <authorList>
            <person name="Oh E.-T."/>
            <person name="Kim S.-B."/>
        </authorList>
    </citation>
    <scope>NUCLEOTIDE SEQUENCE [LARGE SCALE GENOMIC DNA]</scope>
    <source>
        <strain evidence="3 4">MMS20-SJTR3</strain>
    </source>
</reference>
<keyword evidence="4" id="KW-1185">Reference proteome</keyword>